<dbReference type="OrthoDB" id="7331812at2759"/>
<dbReference type="GO" id="GO:0043565">
    <property type="term" value="F:sequence-specific DNA binding"/>
    <property type="evidence" value="ECO:0007669"/>
    <property type="project" value="InterPro"/>
</dbReference>
<keyword evidence="1" id="KW-0479">Metal-binding</keyword>
<dbReference type="InterPro" id="IPR038441">
    <property type="entry name" value="THAP_Znf_sf"/>
</dbReference>
<dbReference type="InterPro" id="IPR026516">
    <property type="entry name" value="THAP1/10"/>
</dbReference>
<dbReference type="AlphaFoldDB" id="A0A0K2V241"/>
<dbReference type="GO" id="GO:0008270">
    <property type="term" value="F:zinc ion binding"/>
    <property type="evidence" value="ECO:0007669"/>
    <property type="project" value="UniProtKB-KW"/>
</dbReference>
<dbReference type="Pfam" id="PF05485">
    <property type="entry name" value="THAP"/>
    <property type="match status" value="1"/>
</dbReference>
<evidence type="ECO:0000256" key="2">
    <source>
        <dbReference type="ARBA" id="ARBA00022771"/>
    </source>
</evidence>
<evidence type="ECO:0000259" key="7">
    <source>
        <dbReference type="PROSITE" id="PS50950"/>
    </source>
</evidence>
<dbReference type="PROSITE" id="PS50950">
    <property type="entry name" value="ZF_THAP"/>
    <property type="match status" value="1"/>
</dbReference>
<feature type="coiled-coil region" evidence="6">
    <location>
        <begin position="179"/>
        <end position="206"/>
    </location>
</feature>
<feature type="non-terminal residue" evidence="8">
    <location>
        <position position="1"/>
    </location>
</feature>
<dbReference type="PANTHER" id="PTHR46600:SF11">
    <property type="entry name" value="THAP DOMAIN-CONTAINING PROTEIN 10"/>
    <property type="match status" value="1"/>
</dbReference>
<keyword evidence="4 5" id="KW-0238">DNA-binding</keyword>
<proteinExistence type="predicted"/>
<dbReference type="EMBL" id="HACA01027193">
    <property type="protein sequence ID" value="CDW44554.1"/>
    <property type="molecule type" value="Transcribed_RNA"/>
</dbReference>
<name>A0A0K2V241_LEPSM</name>
<evidence type="ECO:0000256" key="1">
    <source>
        <dbReference type="ARBA" id="ARBA00022723"/>
    </source>
</evidence>
<keyword evidence="6" id="KW-0175">Coiled coil</keyword>
<dbReference type="Gene3D" id="6.20.210.20">
    <property type="entry name" value="THAP domain"/>
    <property type="match status" value="1"/>
</dbReference>
<protein>
    <submittedName>
        <fullName evidence="8">THAP domaincontaining protein 4like [Acyrthosiphon pisum]</fullName>
    </submittedName>
</protein>
<organism evidence="8">
    <name type="scientific">Lepeophtheirus salmonis</name>
    <name type="common">Salmon louse</name>
    <name type="synonym">Caligus salmonis</name>
    <dbReference type="NCBI Taxonomy" id="72036"/>
    <lineage>
        <taxon>Eukaryota</taxon>
        <taxon>Metazoa</taxon>
        <taxon>Ecdysozoa</taxon>
        <taxon>Arthropoda</taxon>
        <taxon>Crustacea</taxon>
        <taxon>Multicrustacea</taxon>
        <taxon>Hexanauplia</taxon>
        <taxon>Copepoda</taxon>
        <taxon>Siphonostomatoida</taxon>
        <taxon>Caligidae</taxon>
        <taxon>Lepeophtheirus</taxon>
    </lineage>
</organism>
<dbReference type="SMART" id="SM00980">
    <property type="entry name" value="THAP"/>
    <property type="match status" value="1"/>
</dbReference>
<dbReference type="SUPFAM" id="SSF57716">
    <property type="entry name" value="Glucocorticoid receptor-like (DNA-binding domain)"/>
    <property type="match status" value="1"/>
</dbReference>
<keyword evidence="2 5" id="KW-0863">Zinc-finger</keyword>
<keyword evidence="3" id="KW-0862">Zinc</keyword>
<feature type="domain" description="THAP-type" evidence="7">
    <location>
        <begin position="12"/>
        <end position="101"/>
    </location>
</feature>
<accession>A0A0K2V241</accession>
<evidence type="ECO:0000256" key="6">
    <source>
        <dbReference type="SAM" id="Coils"/>
    </source>
</evidence>
<dbReference type="InterPro" id="IPR006612">
    <property type="entry name" value="THAP_Znf"/>
</dbReference>
<dbReference type="SMART" id="SM00692">
    <property type="entry name" value="DM3"/>
    <property type="match status" value="1"/>
</dbReference>
<evidence type="ECO:0000256" key="4">
    <source>
        <dbReference type="ARBA" id="ARBA00023125"/>
    </source>
</evidence>
<reference evidence="8" key="1">
    <citation type="submission" date="2014-05" db="EMBL/GenBank/DDBJ databases">
        <authorList>
            <person name="Chronopoulou M."/>
        </authorList>
    </citation>
    <scope>NUCLEOTIDE SEQUENCE</scope>
    <source>
        <tissue evidence="8">Whole organism</tissue>
    </source>
</reference>
<sequence length="306" mass="35701">RYILSNILVNIMPKVNKTKRVCAVAICKNPKGISYHRFPKDLERRKAWILACRRKDEFNTDEARICAHHFDPSYFKRDLRNELLGKPTKSFLEPNAIPTCYLQKDYESPKKVKDNRAADRRRKKDIIALLNTTILSNEIPKSEHMSQEAVLDNSKEVSFNDASIQCNILQPKSKYISENEYLKKRLLKVENELSNLRKKNKYLESKKHEICIVKKHIGSKFGPSLTKRILSNKDTKFNRGYEREEIMSALVLRCMSFKAFEYLRKNSSLALPSRQTQDNWLQRFDCSDGLQHNSLNVDEASMKPEG</sequence>
<evidence type="ECO:0000256" key="3">
    <source>
        <dbReference type="ARBA" id="ARBA00022833"/>
    </source>
</evidence>
<dbReference type="PANTHER" id="PTHR46600">
    <property type="entry name" value="THAP DOMAIN-CONTAINING"/>
    <property type="match status" value="1"/>
</dbReference>
<evidence type="ECO:0000313" key="8">
    <source>
        <dbReference type="EMBL" id="CDW44554.1"/>
    </source>
</evidence>
<evidence type="ECO:0000256" key="5">
    <source>
        <dbReference type="PROSITE-ProRule" id="PRU00309"/>
    </source>
</evidence>